<feature type="chain" id="PRO_5004549103" description="DUF4360 domain-containing protein" evidence="2">
    <location>
        <begin position="18"/>
        <end position="304"/>
    </location>
</feature>
<dbReference type="PANTHER" id="PTHR38847:SF1">
    <property type="entry name" value="PSEUDOURIDINE SYNTHASE RSUA_RLUA-LIKE DOMAIN-CONTAINING PROTEIN"/>
    <property type="match status" value="1"/>
</dbReference>
<evidence type="ECO:0000313" key="4">
    <source>
        <dbReference type="Proteomes" id="UP000015100"/>
    </source>
</evidence>
<dbReference type="Proteomes" id="UP000015100">
    <property type="component" value="Unassembled WGS sequence"/>
</dbReference>
<gene>
    <name evidence="3" type="ORF">H072_4293</name>
</gene>
<sequence length="304" mass="32130">MRPTYLVAAFFAAIVCASPAWPAAVTTTKKVTTTTTKSTTTKSTTKATTTTTTKATTPTTTTTTTTPSTTKSTTTTTPSTTKSTTTTTTTTTTTPSTTKSTTTSSKTTTTTSSKPSYTIPPGVDLSEIYVNGITYGGTGCPQGSVGTYISSDRKTFTLIFDNYVAAIGAGVSITDSRKNCQLNIDIHYPQGFQYSIFTMDYRGYAYLETGVTATQSATYYFSGYSDQISKSSSLVGPKDENYLIHDEIASTSVVWSPCGEAGALNINSQISLKSSVSSSSGLMTTDSEDGKFTYVLGLQWAQCP</sequence>
<dbReference type="PANTHER" id="PTHR38847">
    <property type="match status" value="1"/>
</dbReference>
<dbReference type="eggNOG" id="ENOG502S0H4">
    <property type="taxonomic scope" value="Eukaryota"/>
</dbReference>
<feature type="compositionally biased region" description="Low complexity" evidence="1">
    <location>
        <begin position="47"/>
        <end position="116"/>
    </location>
</feature>
<dbReference type="OMA" id="LNIDIHY"/>
<protein>
    <recommendedName>
        <fullName evidence="5">DUF4360 domain-containing protein</fullName>
    </recommendedName>
</protein>
<dbReference type="Pfam" id="PF14273">
    <property type="entry name" value="DUF4360"/>
    <property type="match status" value="1"/>
</dbReference>
<dbReference type="HOGENOM" id="CLU_956370_0_0_1"/>
<reference evidence="3 4" key="1">
    <citation type="journal article" date="2013" name="PLoS Genet.">
        <title>Genomic mechanisms accounting for the adaptation to parasitism in nematode-trapping fungi.</title>
        <authorList>
            <person name="Meerupati T."/>
            <person name="Andersson K.M."/>
            <person name="Friman E."/>
            <person name="Kumar D."/>
            <person name="Tunlid A."/>
            <person name="Ahren D."/>
        </authorList>
    </citation>
    <scope>NUCLEOTIDE SEQUENCE [LARGE SCALE GENOMIC DNA]</scope>
    <source>
        <strain evidence="3 4">CBS 200.50</strain>
    </source>
</reference>
<name>S8BQR9_DACHA</name>
<keyword evidence="4" id="KW-1185">Reference proteome</keyword>
<feature type="region of interest" description="Disordered" evidence="1">
    <location>
        <begin position="47"/>
        <end position="118"/>
    </location>
</feature>
<proteinExistence type="predicted"/>
<comment type="caution">
    <text evidence="3">The sequence shown here is derived from an EMBL/GenBank/DDBJ whole genome shotgun (WGS) entry which is preliminary data.</text>
</comment>
<dbReference type="AlphaFoldDB" id="S8BQR9"/>
<evidence type="ECO:0008006" key="5">
    <source>
        <dbReference type="Google" id="ProtNLM"/>
    </source>
</evidence>
<evidence type="ECO:0000313" key="3">
    <source>
        <dbReference type="EMBL" id="EPS41783.1"/>
    </source>
</evidence>
<dbReference type="OrthoDB" id="152248at2759"/>
<dbReference type="InterPro" id="IPR025649">
    <property type="entry name" value="DUF4360"/>
</dbReference>
<feature type="signal peptide" evidence="2">
    <location>
        <begin position="1"/>
        <end position="17"/>
    </location>
</feature>
<dbReference type="STRING" id="1284197.S8BQR9"/>
<evidence type="ECO:0000256" key="1">
    <source>
        <dbReference type="SAM" id="MobiDB-lite"/>
    </source>
</evidence>
<dbReference type="EMBL" id="AQGS01000153">
    <property type="protein sequence ID" value="EPS41783.1"/>
    <property type="molecule type" value="Genomic_DNA"/>
</dbReference>
<organism evidence="3 4">
    <name type="scientific">Dactylellina haptotyla (strain CBS 200.50)</name>
    <name type="common">Nematode-trapping fungus</name>
    <name type="synonym">Monacrosporium haptotylum</name>
    <dbReference type="NCBI Taxonomy" id="1284197"/>
    <lineage>
        <taxon>Eukaryota</taxon>
        <taxon>Fungi</taxon>
        <taxon>Dikarya</taxon>
        <taxon>Ascomycota</taxon>
        <taxon>Pezizomycotina</taxon>
        <taxon>Orbiliomycetes</taxon>
        <taxon>Orbiliales</taxon>
        <taxon>Orbiliaceae</taxon>
        <taxon>Dactylellina</taxon>
    </lineage>
</organism>
<accession>S8BQR9</accession>
<evidence type="ECO:0000256" key="2">
    <source>
        <dbReference type="SAM" id="SignalP"/>
    </source>
</evidence>
<reference evidence="4" key="2">
    <citation type="submission" date="2013-04" db="EMBL/GenBank/DDBJ databases">
        <title>Genomic mechanisms accounting for the adaptation to parasitism in nematode-trapping fungi.</title>
        <authorList>
            <person name="Ahren D.G."/>
        </authorList>
    </citation>
    <scope>NUCLEOTIDE SEQUENCE [LARGE SCALE GENOMIC DNA]</scope>
    <source>
        <strain evidence="4">CBS 200.50</strain>
    </source>
</reference>
<keyword evidence="2" id="KW-0732">Signal</keyword>